<dbReference type="GO" id="GO:0004789">
    <property type="term" value="F:thiamine-phosphate diphosphorylase activity"/>
    <property type="evidence" value="ECO:0007669"/>
    <property type="project" value="UniProtKB-UniRule"/>
</dbReference>
<evidence type="ECO:0000256" key="1">
    <source>
        <dbReference type="ARBA" id="ARBA00003814"/>
    </source>
</evidence>
<feature type="binding site" evidence="10">
    <location>
        <position position="134"/>
    </location>
    <ligand>
        <name>4-amino-2-methyl-5-(diphosphooxymethyl)pyrimidine</name>
        <dbReference type="ChEBI" id="CHEBI:57841"/>
    </ligand>
</feature>
<comment type="catalytic activity">
    <reaction evidence="7 10 11">
        <text>4-methyl-5-(2-phosphooxyethyl)-thiazole + 4-amino-2-methyl-5-(diphosphooxymethyl)pyrimidine + H(+) = thiamine phosphate + diphosphate</text>
        <dbReference type="Rhea" id="RHEA:22328"/>
        <dbReference type="ChEBI" id="CHEBI:15378"/>
        <dbReference type="ChEBI" id="CHEBI:33019"/>
        <dbReference type="ChEBI" id="CHEBI:37575"/>
        <dbReference type="ChEBI" id="CHEBI:57841"/>
        <dbReference type="ChEBI" id="CHEBI:58296"/>
        <dbReference type="EC" id="2.5.1.3"/>
    </reaction>
</comment>
<evidence type="ECO:0000256" key="8">
    <source>
        <dbReference type="ARBA" id="ARBA00047851"/>
    </source>
</evidence>
<keyword evidence="5 10" id="KW-0460">Magnesium</keyword>
<protein>
    <recommendedName>
        <fullName evidence="10">Thiamine-phosphate synthase</fullName>
        <shortName evidence="10">TP synthase</shortName>
        <shortName evidence="10">TPS</shortName>
        <ecNumber evidence="10">2.5.1.3</ecNumber>
    </recommendedName>
    <alternativeName>
        <fullName evidence="10">Thiamine-phosphate pyrophosphorylase</fullName>
        <shortName evidence="10">TMP pyrophosphorylase</shortName>
        <shortName evidence="10">TMP-PPase</shortName>
    </alternativeName>
</protein>
<feature type="binding site" evidence="10">
    <location>
        <position position="67"/>
    </location>
    <ligand>
        <name>Mg(2+)</name>
        <dbReference type="ChEBI" id="CHEBI:18420"/>
    </ligand>
</feature>
<evidence type="ECO:0000313" key="14">
    <source>
        <dbReference type="EMBL" id="PVA09999.1"/>
    </source>
</evidence>
<feature type="binding site" evidence="10">
    <location>
        <begin position="131"/>
        <end position="133"/>
    </location>
    <ligand>
        <name>2-[(2R,5Z)-2-carboxy-4-methylthiazol-5(2H)-ylidene]ethyl phosphate</name>
        <dbReference type="ChEBI" id="CHEBI:62899"/>
    </ligand>
</feature>
<evidence type="ECO:0000256" key="11">
    <source>
        <dbReference type="RuleBase" id="RU003826"/>
    </source>
</evidence>
<dbReference type="Pfam" id="PF02581">
    <property type="entry name" value="TMP-TENI"/>
    <property type="match status" value="1"/>
</dbReference>
<feature type="binding site" evidence="10">
    <location>
        <begin position="182"/>
        <end position="183"/>
    </location>
    <ligand>
        <name>2-[(2R,5Z)-2-carboxy-4-methylthiazol-5(2H)-ylidene]ethyl phosphate</name>
        <dbReference type="ChEBI" id="CHEBI:62899"/>
    </ligand>
</feature>
<dbReference type="FunFam" id="3.20.20.70:FF:000096">
    <property type="entry name" value="Thiamine-phosphate synthase"/>
    <property type="match status" value="1"/>
</dbReference>
<dbReference type="Proteomes" id="UP000244446">
    <property type="component" value="Unassembled WGS sequence"/>
</dbReference>
<name>A0A2T7G6E0_9RHOB</name>
<dbReference type="GO" id="GO:0005737">
    <property type="term" value="C:cytoplasm"/>
    <property type="evidence" value="ECO:0007669"/>
    <property type="project" value="TreeGrafter"/>
</dbReference>
<keyword evidence="4 10" id="KW-0479">Metal-binding</keyword>
<dbReference type="InterPro" id="IPR034291">
    <property type="entry name" value="TMP_synthase"/>
</dbReference>
<dbReference type="SUPFAM" id="SSF51391">
    <property type="entry name" value="Thiamin phosphate synthase"/>
    <property type="match status" value="1"/>
</dbReference>
<feature type="binding site" evidence="10">
    <location>
        <position position="86"/>
    </location>
    <ligand>
        <name>Mg(2+)</name>
        <dbReference type="ChEBI" id="CHEBI:18420"/>
    </ligand>
</feature>
<dbReference type="PANTHER" id="PTHR20857">
    <property type="entry name" value="THIAMINE-PHOSPHATE PYROPHOSPHORYLASE"/>
    <property type="match status" value="1"/>
</dbReference>
<keyword evidence="6 10" id="KW-0784">Thiamine biosynthesis</keyword>
<dbReference type="CDD" id="cd00564">
    <property type="entry name" value="TMP_TenI"/>
    <property type="match status" value="1"/>
</dbReference>
<dbReference type="InterPro" id="IPR036206">
    <property type="entry name" value="ThiamineP_synth_sf"/>
</dbReference>
<gene>
    <name evidence="10 14" type="primary">thiE</name>
    <name evidence="14" type="ORF">DC366_10035</name>
</gene>
<dbReference type="HAMAP" id="MF_00097">
    <property type="entry name" value="TMP_synthase"/>
    <property type="match status" value="1"/>
</dbReference>
<proteinExistence type="inferred from homology"/>
<dbReference type="UniPathway" id="UPA00060">
    <property type="reaction ID" value="UER00141"/>
</dbReference>
<evidence type="ECO:0000256" key="9">
    <source>
        <dbReference type="ARBA" id="ARBA00047883"/>
    </source>
</evidence>
<dbReference type="InterPro" id="IPR022998">
    <property type="entry name" value="ThiamineP_synth_TenI"/>
</dbReference>
<evidence type="ECO:0000256" key="5">
    <source>
        <dbReference type="ARBA" id="ARBA00022842"/>
    </source>
</evidence>
<dbReference type="EMBL" id="QCYH01000005">
    <property type="protein sequence ID" value="PVA09999.1"/>
    <property type="molecule type" value="Genomic_DNA"/>
</dbReference>
<comment type="catalytic activity">
    <reaction evidence="9 10 11">
        <text>2-[(2R,5Z)-2-carboxy-4-methylthiazol-5(2H)-ylidene]ethyl phosphate + 4-amino-2-methyl-5-(diphosphooxymethyl)pyrimidine + 2 H(+) = thiamine phosphate + CO2 + diphosphate</text>
        <dbReference type="Rhea" id="RHEA:47844"/>
        <dbReference type="ChEBI" id="CHEBI:15378"/>
        <dbReference type="ChEBI" id="CHEBI:16526"/>
        <dbReference type="ChEBI" id="CHEBI:33019"/>
        <dbReference type="ChEBI" id="CHEBI:37575"/>
        <dbReference type="ChEBI" id="CHEBI:57841"/>
        <dbReference type="ChEBI" id="CHEBI:62899"/>
        <dbReference type="EC" id="2.5.1.3"/>
    </reaction>
</comment>
<evidence type="ECO:0000256" key="4">
    <source>
        <dbReference type="ARBA" id="ARBA00022723"/>
    </source>
</evidence>
<evidence type="ECO:0000256" key="7">
    <source>
        <dbReference type="ARBA" id="ARBA00047334"/>
    </source>
</evidence>
<evidence type="ECO:0000256" key="2">
    <source>
        <dbReference type="ARBA" id="ARBA00005165"/>
    </source>
</evidence>
<dbReference type="Gene3D" id="3.20.20.70">
    <property type="entry name" value="Aldolase class I"/>
    <property type="match status" value="1"/>
</dbReference>
<comment type="catalytic activity">
    <reaction evidence="8 10 11">
        <text>2-(2-carboxy-4-methylthiazol-5-yl)ethyl phosphate + 4-amino-2-methyl-5-(diphosphooxymethyl)pyrimidine + 2 H(+) = thiamine phosphate + CO2 + diphosphate</text>
        <dbReference type="Rhea" id="RHEA:47848"/>
        <dbReference type="ChEBI" id="CHEBI:15378"/>
        <dbReference type="ChEBI" id="CHEBI:16526"/>
        <dbReference type="ChEBI" id="CHEBI:33019"/>
        <dbReference type="ChEBI" id="CHEBI:37575"/>
        <dbReference type="ChEBI" id="CHEBI:57841"/>
        <dbReference type="ChEBI" id="CHEBI:62890"/>
        <dbReference type="EC" id="2.5.1.3"/>
    </reaction>
</comment>
<keyword evidence="3 10" id="KW-0808">Transferase</keyword>
<evidence type="ECO:0000256" key="10">
    <source>
        <dbReference type="HAMAP-Rule" id="MF_00097"/>
    </source>
</evidence>
<dbReference type="RefSeq" id="WP_108692081.1">
    <property type="nucleotide sequence ID" value="NZ_QCYH01000005.1"/>
</dbReference>
<dbReference type="GO" id="GO:0009229">
    <property type="term" value="P:thiamine diphosphate biosynthetic process"/>
    <property type="evidence" value="ECO:0007669"/>
    <property type="project" value="UniProtKB-UniRule"/>
</dbReference>
<comment type="function">
    <text evidence="1 10">Condenses 4-methyl-5-(beta-hydroxyethyl)thiazole monophosphate (THZ-P) and 2-methyl-4-amino-5-hydroxymethyl pyrimidine pyrophosphate (HMP-PP) to form thiamine monophosphate (TMP).</text>
</comment>
<dbReference type="InterPro" id="IPR013785">
    <property type="entry name" value="Aldolase_TIM"/>
</dbReference>
<dbReference type="PANTHER" id="PTHR20857:SF15">
    <property type="entry name" value="THIAMINE-PHOSPHATE SYNTHASE"/>
    <property type="match status" value="1"/>
</dbReference>
<evidence type="ECO:0000256" key="12">
    <source>
        <dbReference type="RuleBase" id="RU004253"/>
    </source>
</evidence>
<evidence type="ECO:0000313" key="15">
    <source>
        <dbReference type="Proteomes" id="UP000244446"/>
    </source>
</evidence>
<comment type="similarity">
    <text evidence="10 11">Belongs to the thiamine-phosphate synthase family.</text>
</comment>
<reference evidence="14 15" key="1">
    <citation type="submission" date="2018-04" db="EMBL/GenBank/DDBJ databases">
        <title>Pelagivirga bohaiensis gen. nov., sp. nov., a bacterium isolated from the Bohai Sea.</title>
        <authorList>
            <person name="Ji X."/>
        </authorList>
    </citation>
    <scope>NUCLEOTIDE SEQUENCE [LARGE SCALE GENOMIC DNA]</scope>
    <source>
        <strain evidence="14 15">BH-SD19</strain>
    </source>
</reference>
<accession>A0A2T7G6E0</accession>
<feature type="domain" description="Thiamine phosphate synthase/TenI" evidence="13">
    <location>
        <begin position="6"/>
        <end position="185"/>
    </location>
</feature>
<dbReference type="AlphaFoldDB" id="A0A2T7G6E0"/>
<feature type="binding site" evidence="10">
    <location>
        <position position="105"/>
    </location>
    <ligand>
        <name>4-amino-2-methyl-5-(diphosphooxymethyl)pyrimidine</name>
        <dbReference type="ChEBI" id="CHEBI:57841"/>
    </ligand>
</feature>
<comment type="pathway">
    <text evidence="2 10 12">Cofactor biosynthesis; thiamine diphosphate biosynthesis; thiamine phosphate from 4-amino-2-methyl-5-diphosphomethylpyrimidine and 4-methyl-5-(2-phosphoethyl)-thiazole: step 1/1.</text>
</comment>
<organism evidence="14 15">
    <name type="scientific">Pelagivirga sediminicola</name>
    <dbReference type="NCBI Taxonomy" id="2170575"/>
    <lineage>
        <taxon>Bacteria</taxon>
        <taxon>Pseudomonadati</taxon>
        <taxon>Pseudomonadota</taxon>
        <taxon>Alphaproteobacteria</taxon>
        <taxon>Rhodobacterales</taxon>
        <taxon>Paracoccaceae</taxon>
        <taxon>Pelagivirga</taxon>
    </lineage>
</organism>
<feature type="binding site" evidence="10">
    <location>
        <begin position="34"/>
        <end position="38"/>
    </location>
    <ligand>
        <name>4-amino-2-methyl-5-(diphosphooxymethyl)pyrimidine</name>
        <dbReference type="ChEBI" id="CHEBI:57841"/>
    </ligand>
</feature>
<evidence type="ECO:0000256" key="6">
    <source>
        <dbReference type="ARBA" id="ARBA00022977"/>
    </source>
</evidence>
<dbReference type="GO" id="GO:0000287">
    <property type="term" value="F:magnesium ion binding"/>
    <property type="evidence" value="ECO:0007669"/>
    <property type="project" value="UniProtKB-UniRule"/>
</dbReference>
<sequence length="205" mass="20928">MTFGPVYFVTDPEAPVSMPGQVRAAVAAGVRIVQLRDKHASDADMLVLARALQQITRPAGAALIVNDRVQVAIEAGADGLHVGQGDGDIAAIRARIGSDMILGLSVETLAQLGAIPRDCVDYLGVGPLRATATKPDAAQPLGIDGLARIIAATSLPCVAIGGITHGDAAAIRQAGAAGIAVVSAISRAPDMEDAARRLITEWSAK</sequence>
<keyword evidence="15" id="KW-1185">Reference proteome</keyword>
<evidence type="ECO:0000256" key="3">
    <source>
        <dbReference type="ARBA" id="ARBA00022679"/>
    </source>
</evidence>
<comment type="cofactor">
    <cofactor evidence="10">
        <name>Mg(2+)</name>
        <dbReference type="ChEBI" id="CHEBI:18420"/>
    </cofactor>
    <text evidence="10">Binds 1 Mg(2+) ion per subunit.</text>
</comment>
<dbReference type="OrthoDB" id="9810880at2"/>
<dbReference type="EC" id="2.5.1.3" evidence="10"/>
<dbReference type="GO" id="GO:0009228">
    <property type="term" value="P:thiamine biosynthetic process"/>
    <property type="evidence" value="ECO:0007669"/>
    <property type="project" value="UniProtKB-KW"/>
</dbReference>
<dbReference type="NCBIfam" id="TIGR00693">
    <property type="entry name" value="thiE"/>
    <property type="match status" value="1"/>
</dbReference>
<feature type="binding site" evidence="10">
    <location>
        <position position="162"/>
    </location>
    <ligand>
        <name>2-[(2R,5Z)-2-carboxy-4-methylthiazol-5(2H)-ylidene]ethyl phosphate</name>
        <dbReference type="ChEBI" id="CHEBI:62899"/>
    </ligand>
</feature>
<evidence type="ECO:0000259" key="13">
    <source>
        <dbReference type="Pfam" id="PF02581"/>
    </source>
</evidence>
<comment type="caution">
    <text evidence="14">The sequence shown here is derived from an EMBL/GenBank/DDBJ whole genome shotgun (WGS) entry which is preliminary data.</text>
</comment>
<feature type="binding site" evidence="10">
    <location>
        <position position="66"/>
    </location>
    <ligand>
        <name>4-amino-2-methyl-5-(diphosphooxymethyl)pyrimidine</name>
        <dbReference type="ChEBI" id="CHEBI:57841"/>
    </ligand>
</feature>